<feature type="transmembrane region" description="Helical" evidence="2">
    <location>
        <begin position="166"/>
        <end position="189"/>
    </location>
</feature>
<dbReference type="PANTHER" id="PTHR36844:SF1">
    <property type="entry name" value="PROTEASE PRSW"/>
    <property type="match status" value="1"/>
</dbReference>
<dbReference type="RefSeq" id="WP_239553685.1">
    <property type="nucleotide sequence ID" value="NZ_JAFBCM010000001.1"/>
</dbReference>
<feature type="transmembrane region" description="Helical" evidence="2">
    <location>
        <begin position="201"/>
        <end position="224"/>
    </location>
</feature>
<dbReference type="PANTHER" id="PTHR36844">
    <property type="entry name" value="PROTEASE PRSW"/>
    <property type="match status" value="1"/>
</dbReference>
<keyword evidence="3" id="KW-0645">Protease</keyword>
<keyword evidence="2" id="KW-1133">Transmembrane helix</keyword>
<comment type="caution">
    <text evidence="3">The sequence shown here is derived from an EMBL/GenBank/DDBJ whole genome shotgun (WGS) entry which is preliminary data.</text>
</comment>
<reference evidence="4" key="1">
    <citation type="journal article" date="2019" name="Int. J. Syst. Evol. Microbiol.">
        <title>The Global Catalogue of Microorganisms (GCM) 10K type strain sequencing project: providing services to taxonomists for standard genome sequencing and annotation.</title>
        <authorList>
            <consortium name="The Broad Institute Genomics Platform"/>
            <consortium name="The Broad Institute Genome Sequencing Center for Infectious Disease"/>
            <person name="Wu L."/>
            <person name="Ma J."/>
        </authorList>
    </citation>
    <scope>NUCLEOTIDE SEQUENCE [LARGE SCALE GENOMIC DNA]</scope>
    <source>
        <strain evidence="4">CGMCC 4.7241</strain>
    </source>
</reference>
<keyword evidence="4" id="KW-1185">Reference proteome</keyword>
<keyword evidence="2" id="KW-0472">Membrane</keyword>
<feature type="compositionally biased region" description="Low complexity" evidence="1">
    <location>
        <begin position="428"/>
        <end position="448"/>
    </location>
</feature>
<evidence type="ECO:0000256" key="2">
    <source>
        <dbReference type="SAM" id="Phobius"/>
    </source>
</evidence>
<dbReference type="EMBL" id="JBHRZH010000009">
    <property type="protein sequence ID" value="MFC3761593.1"/>
    <property type="molecule type" value="Genomic_DNA"/>
</dbReference>
<dbReference type="Proteomes" id="UP001595699">
    <property type="component" value="Unassembled WGS sequence"/>
</dbReference>
<evidence type="ECO:0000313" key="3">
    <source>
        <dbReference type="EMBL" id="MFC3761593.1"/>
    </source>
</evidence>
<keyword evidence="2" id="KW-0812">Transmembrane</keyword>
<feature type="transmembrane region" description="Helical" evidence="2">
    <location>
        <begin position="93"/>
        <end position="118"/>
    </location>
</feature>
<feature type="transmembrane region" description="Helical" evidence="2">
    <location>
        <begin position="236"/>
        <end position="253"/>
    </location>
</feature>
<dbReference type="GO" id="GO:0008233">
    <property type="term" value="F:peptidase activity"/>
    <property type="evidence" value="ECO:0007669"/>
    <property type="project" value="UniProtKB-KW"/>
</dbReference>
<feature type="transmembrane region" description="Helical" evidence="2">
    <location>
        <begin position="130"/>
        <end position="154"/>
    </location>
</feature>
<accession>A0ABV7Y917</accession>
<dbReference type="GO" id="GO:0006508">
    <property type="term" value="P:proteolysis"/>
    <property type="evidence" value="ECO:0007669"/>
    <property type="project" value="UniProtKB-KW"/>
</dbReference>
<organism evidence="3 4">
    <name type="scientific">Tenggerimyces flavus</name>
    <dbReference type="NCBI Taxonomy" id="1708749"/>
    <lineage>
        <taxon>Bacteria</taxon>
        <taxon>Bacillati</taxon>
        <taxon>Actinomycetota</taxon>
        <taxon>Actinomycetes</taxon>
        <taxon>Propionibacteriales</taxon>
        <taxon>Nocardioidaceae</taxon>
        <taxon>Tenggerimyces</taxon>
    </lineage>
</organism>
<dbReference type="Pfam" id="PF13367">
    <property type="entry name" value="PrsW-protease"/>
    <property type="match status" value="1"/>
</dbReference>
<feature type="transmembrane region" description="Helical" evidence="2">
    <location>
        <begin position="30"/>
        <end position="54"/>
    </location>
</feature>
<proteinExistence type="predicted"/>
<dbReference type="EC" id="3.4.-.-" evidence="3"/>
<keyword evidence="3" id="KW-0378">Hydrolase</keyword>
<evidence type="ECO:0000313" key="4">
    <source>
        <dbReference type="Proteomes" id="UP001595699"/>
    </source>
</evidence>
<feature type="transmembrane region" description="Helical" evidence="2">
    <location>
        <begin position="265"/>
        <end position="286"/>
    </location>
</feature>
<name>A0ABV7Y917_9ACTN</name>
<feature type="region of interest" description="Disordered" evidence="1">
    <location>
        <begin position="403"/>
        <end position="448"/>
    </location>
</feature>
<protein>
    <submittedName>
        <fullName evidence="3">PrsW family glutamic-type intramembrane protease</fullName>
        <ecNumber evidence="3">3.4.-.-</ecNumber>
    </submittedName>
</protein>
<feature type="transmembrane region" description="Helical" evidence="2">
    <location>
        <begin position="60"/>
        <end position="81"/>
    </location>
</feature>
<evidence type="ECO:0000256" key="1">
    <source>
        <dbReference type="SAM" id="MobiDB-lite"/>
    </source>
</evidence>
<dbReference type="InterPro" id="IPR026898">
    <property type="entry name" value="PrsW"/>
</dbReference>
<gene>
    <name evidence="3" type="ORF">ACFOUW_12165</name>
</gene>
<sequence>MTATPPPGVAPGPAPWTYHQPWAAQQRKRVLLPILGLVVMAILILVIIGLAVIGTGPVPVLLATFFAMLPVLPVVGAFLWLDRWEPEPGRMLLTAFLWGAGVATVSSLIVSLVASVAWSAVVGPEASEVFGTVVTAPVVEEFFKGLLLVLLLFVKRREFDGVVDGIVYAGLIGIGFAFTENILYLGNAFAAGGLEGGLQLFILRCVVSPFAHPLFTSLTGLAVGVASRSSSTAAKILLPILGYLGAVLLHGLWNGSATFAGGPGFIAVYVAIMVPIFVIMIIVVGLQRRRERMTVGRHLPEFVNAGWVAPDEVPLLSTLAGRRGWRAAVKRQSGPVAAQALKAYQRAVTELAFLRDRMARGAVGADAGPWHDEVVSSLLAARQQVLQYPKAFVAAWNQPPPAGWQQPPAVLPPGAPGAQAMPQPPGQPGYYQPTQQSGPGYYQSPPAR</sequence>